<sequence>MMAIEMRTPFASPRKGKRDMRAELAAWQAAQRSQHRQVPRTPLHESPPGPVRAARLDRSPGARLTPRSPKKEAPRAAFSPVRVPQRPPGWSQVSPQPGRGAPQGSTDAEASVLEDCLQAYEEFASLRVPPNSPNKSLTPAVAAAFRAMEREQAQNLEVPAGQCMRRVLEAALEQIGEQEPGH</sequence>
<protein>
    <submittedName>
        <fullName evidence="2">Uncharacterized protein</fullName>
    </submittedName>
</protein>
<keyword evidence="3" id="KW-1185">Reference proteome</keyword>
<dbReference type="OrthoDB" id="430368at2759"/>
<feature type="region of interest" description="Disordered" evidence="1">
    <location>
        <begin position="1"/>
        <end position="111"/>
    </location>
</feature>
<comment type="caution">
    <text evidence="2">The sequence shown here is derived from an EMBL/GenBank/DDBJ whole genome shotgun (WGS) entry which is preliminary data.</text>
</comment>
<evidence type="ECO:0000256" key="1">
    <source>
        <dbReference type="SAM" id="MobiDB-lite"/>
    </source>
</evidence>
<organism evidence="2 3">
    <name type="scientific">Symbiodinium microadriaticum</name>
    <name type="common">Dinoflagellate</name>
    <name type="synonym">Zooxanthella microadriatica</name>
    <dbReference type="NCBI Taxonomy" id="2951"/>
    <lineage>
        <taxon>Eukaryota</taxon>
        <taxon>Sar</taxon>
        <taxon>Alveolata</taxon>
        <taxon>Dinophyceae</taxon>
        <taxon>Suessiales</taxon>
        <taxon>Symbiodiniaceae</taxon>
        <taxon>Symbiodinium</taxon>
    </lineage>
</organism>
<dbReference type="Proteomes" id="UP000186817">
    <property type="component" value="Unassembled WGS sequence"/>
</dbReference>
<accession>A0A1Q9EKM2</accession>
<gene>
    <name evidence="2" type="ORF">AK812_SmicGene8480</name>
</gene>
<name>A0A1Q9EKM2_SYMMI</name>
<proteinExistence type="predicted"/>
<evidence type="ECO:0000313" key="3">
    <source>
        <dbReference type="Proteomes" id="UP000186817"/>
    </source>
</evidence>
<reference evidence="2 3" key="1">
    <citation type="submission" date="2016-02" db="EMBL/GenBank/DDBJ databases">
        <title>Genome analysis of coral dinoflagellate symbionts highlights evolutionary adaptations to a symbiotic lifestyle.</title>
        <authorList>
            <person name="Aranda M."/>
            <person name="Li Y."/>
            <person name="Liew Y.J."/>
            <person name="Baumgarten S."/>
            <person name="Simakov O."/>
            <person name="Wilson M."/>
            <person name="Piel J."/>
            <person name="Ashoor H."/>
            <person name="Bougouffa S."/>
            <person name="Bajic V.B."/>
            <person name="Ryu T."/>
            <person name="Ravasi T."/>
            <person name="Bayer T."/>
            <person name="Micklem G."/>
            <person name="Kim H."/>
            <person name="Bhak J."/>
            <person name="Lajeunesse T.C."/>
            <person name="Voolstra C.R."/>
        </authorList>
    </citation>
    <scope>NUCLEOTIDE SEQUENCE [LARGE SCALE GENOMIC DNA]</scope>
    <source>
        <strain evidence="2 3">CCMP2467</strain>
    </source>
</reference>
<evidence type="ECO:0000313" key="2">
    <source>
        <dbReference type="EMBL" id="OLQ08004.1"/>
    </source>
</evidence>
<dbReference type="AlphaFoldDB" id="A0A1Q9EKM2"/>
<dbReference type="EMBL" id="LSRX01000126">
    <property type="protein sequence ID" value="OLQ08004.1"/>
    <property type="molecule type" value="Genomic_DNA"/>
</dbReference>